<evidence type="ECO:0000313" key="11">
    <source>
        <dbReference type="Proteomes" id="UP000321436"/>
    </source>
</evidence>
<keyword evidence="1" id="KW-0597">Phosphoprotein</keyword>
<evidence type="ECO:0000256" key="7">
    <source>
        <dbReference type="PROSITE-ProRule" id="PRU01091"/>
    </source>
</evidence>
<accession>A0A512RFM1</accession>
<dbReference type="GO" id="GO:0032993">
    <property type="term" value="C:protein-DNA complex"/>
    <property type="evidence" value="ECO:0007669"/>
    <property type="project" value="TreeGrafter"/>
</dbReference>
<evidence type="ECO:0000256" key="6">
    <source>
        <dbReference type="PROSITE-ProRule" id="PRU00169"/>
    </source>
</evidence>
<feature type="DNA-binding region" description="OmpR/PhoB-type" evidence="7">
    <location>
        <begin position="59"/>
        <end position="157"/>
    </location>
</feature>
<comment type="caution">
    <text evidence="10">The sequence shown here is derived from an EMBL/GenBank/DDBJ whole genome shotgun (WGS) entry which is preliminary data.</text>
</comment>
<dbReference type="PROSITE" id="PS50110">
    <property type="entry name" value="RESPONSE_REGULATORY"/>
    <property type="match status" value="1"/>
</dbReference>
<reference evidence="10 11" key="1">
    <citation type="submission" date="2019-07" db="EMBL/GenBank/DDBJ databases">
        <title>Whole genome shotgun sequence of Chitinophaga cymbidii NBRC 109752.</title>
        <authorList>
            <person name="Hosoyama A."/>
            <person name="Uohara A."/>
            <person name="Ohji S."/>
            <person name="Ichikawa N."/>
        </authorList>
    </citation>
    <scope>NUCLEOTIDE SEQUENCE [LARGE SCALE GENOMIC DNA]</scope>
    <source>
        <strain evidence="10 11">NBRC 109752</strain>
    </source>
</reference>
<keyword evidence="11" id="KW-1185">Reference proteome</keyword>
<organism evidence="10 11">
    <name type="scientific">Chitinophaga cymbidii</name>
    <dbReference type="NCBI Taxonomy" id="1096750"/>
    <lineage>
        <taxon>Bacteria</taxon>
        <taxon>Pseudomonadati</taxon>
        <taxon>Bacteroidota</taxon>
        <taxon>Chitinophagia</taxon>
        <taxon>Chitinophagales</taxon>
        <taxon>Chitinophagaceae</taxon>
        <taxon>Chitinophaga</taxon>
    </lineage>
</organism>
<dbReference type="PANTHER" id="PTHR48111:SF21">
    <property type="entry name" value="DNA-BINDING DUAL MASTER TRANSCRIPTIONAL REGULATOR RPAA"/>
    <property type="match status" value="1"/>
</dbReference>
<keyword evidence="4 7" id="KW-0238">DNA-binding</keyword>
<comment type="caution">
    <text evidence="6">Lacks conserved residue(s) required for the propagation of feature annotation.</text>
</comment>
<dbReference type="InterPro" id="IPR016032">
    <property type="entry name" value="Sig_transdc_resp-reg_C-effctor"/>
</dbReference>
<dbReference type="GO" id="GO:0000156">
    <property type="term" value="F:phosphorelay response regulator activity"/>
    <property type="evidence" value="ECO:0007669"/>
    <property type="project" value="TreeGrafter"/>
</dbReference>
<evidence type="ECO:0000256" key="1">
    <source>
        <dbReference type="ARBA" id="ARBA00022553"/>
    </source>
</evidence>
<dbReference type="InterPro" id="IPR036388">
    <property type="entry name" value="WH-like_DNA-bd_sf"/>
</dbReference>
<dbReference type="SUPFAM" id="SSF46894">
    <property type="entry name" value="C-terminal effector domain of the bipartite response regulators"/>
    <property type="match status" value="1"/>
</dbReference>
<dbReference type="PANTHER" id="PTHR48111">
    <property type="entry name" value="REGULATOR OF RPOS"/>
    <property type="match status" value="1"/>
</dbReference>
<dbReference type="Gene3D" id="1.10.10.10">
    <property type="entry name" value="Winged helix-like DNA-binding domain superfamily/Winged helix DNA-binding domain"/>
    <property type="match status" value="1"/>
</dbReference>
<proteinExistence type="predicted"/>
<keyword evidence="3" id="KW-0805">Transcription regulation</keyword>
<dbReference type="Pfam" id="PF00486">
    <property type="entry name" value="Trans_reg_C"/>
    <property type="match status" value="1"/>
</dbReference>
<dbReference type="EMBL" id="BKAU01000001">
    <property type="protein sequence ID" value="GEP94509.1"/>
    <property type="molecule type" value="Genomic_DNA"/>
</dbReference>
<feature type="domain" description="Response regulatory" evidence="8">
    <location>
        <begin position="1"/>
        <end position="48"/>
    </location>
</feature>
<dbReference type="PROSITE" id="PS51755">
    <property type="entry name" value="OMPR_PHOB"/>
    <property type="match status" value="1"/>
</dbReference>
<dbReference type="CDD" id="cd00383">
    <property type="entry name" value="trans_reg_C"/>
    <property type="match status" value="1"/>
</dbReference>
<dbReference type="GO" id="GO:0006355">
    <property type="term" value="P:regulation of DNA-templated transcription"/>
    <property type="evidence" value="ECO:0007669"/>
    <property type="project" value="InterPro"/>
</dbReference>
<feature type="domain" description="OmpR/PhoB-type" evidence="9">
    <location>
        <begin position="59"/>
        <end position="157"/>
    </location>
</feature>
<evidence type="ECO:0000259" key="9">
    <source>
        <dbReference type="PROSITE" id="PS51755"/>
    </source>
</evidence>
<dbReference type="Gene3D" id="6.10.250.690">
    <property type="match status" value="1"/>
</dbReference>
<evidence type="ECO:0000256" key="3">
    <source>
        <dbReference type="ARBA" id="ARBA00023015"/>
    </source>
</evidence>
<dbReference type="InterPro" id="IPR001789">
    <property type="entry name" value="Sig_transdc_resp-reg_receiver"/>
</dbReference>
<name>A0A512RFM1_9BACT</name>
<gene>
    <name evidence="10" type="ORF">CCY01nite_07690</name>
</gene>
<keyword evidence="5" id="KW-0804">Transcription</keyword>
<sequence>MNSTIPIFLLVETQADTDRIDCYKAGADVCLTEPFCLEELLLRIAVWLRRSKKIGSGFTAQYRFEKNTIFDYNEHVLMQGPIRKNLTDRTRNLMKFFMEHPNEPLSKEQIATEVWGKYNYLISRNMDVYITKIRHYFDDCPSVNLKTLNRFGFNFLVSDMAVYINGKLVKKITQNKIRVGPRHYGYRKKITRQ</sequence>
<evidence type="ECO:0000259" key="8">
    <source>
        <dbReference type="PROSITE" id="PS50110"/>
    </source>
</evidence>
<evidence type="ECO:0000256" key="4">
    <source>
        <dbReference type="ARBA" id="ARBA00023125"/>
    </source>
</evidence>
<dbReference type="GO" id="GO:0000976">
    <property type="term" value="F:transcription cis-regulatory region binding"/>
    <property type="evidence" value="ECO:0007669"/>
    <property type="project" value="TreeGrafter"/>
</dbReference>
<dbReference type="InterPro" id="IPR039420">
    <property type="entry name" value="WalR-like"/>
</dbReference>
<dbReference type="InterPro" id="IPR011006">
    <property type="entry name" value="CheY-like_superfamily"/>
</dbReference>
<dbReference type="InterPro" id="IPR001867">
    <property type="entry name" value="OmpR/PhoB-type_DNA-bd"/>
</dbReference>
<evidence type="ECO:0000313" key="10">
    <source>
        <dbReference type="EMBL" id="GEP94509.1"/>
    </source>
</evidence>
<dbReference type="AlphaFoldDB" id="A0A512RFM1"/>
<dbReference type="GO" id="GO:0005829">
    <property type="term" value="C:cytosol"/>
    <property type="evidence" value="ECO:0007669"/>
    <property type="project" value="TreeGrafter"/>
</dbReference>
<evidence type="ECO:0000256" key="5">
    <source>
        <dbReference type="ARBA" id="ARBA00023163"/>
    </source>
</evidence>
<dbReference type="SUPFAM" id="SSF52172">
    <property type="entry name" value="CheY-like"/>
    <property type="match status" value="1"/>
</dbReference>
<dbReference type="SMART" id="SM00862">
    <property type="entry name" value="Trans_reg_C"/>
    <property type="match status" value="1"/>
</dbReference>
<protein>
    <recommendedName>
        <fullName evidence="12">OmpR/PhoB-type domain-containing protein</fullName>
    </recommendedName>
</protein>
<evidence type="ECO:0008006" key="12">
    <source>
        <dbReference type="Google" id="ProtNLM"/>
    </source>
</evidence>
<evidence type="ECO:0000256" key="2">
    <source>
        <dbReference type="ARBA" id="ARBA00023012"/>
    </source>
</evidence>
<keyword evidence="2" id="KW-0902">Two-component regulatory system</keyword>
<dbReference type="Proteomes" id="UP000321436">
    <property type="component" value="Unassembled WGS sequence"/>
</dbReference>